<evidence type="ECO:0000313" key="5">
    <source>
        <dbReference type="Proteomes" id="UP000316560"/>
    </source>
</evidence>
<name>A0A8H2K920_9MICO</name>
<dbReference type="EMBL" id="VFRA01000001">
    <property type="protein sequence ID" value="TQO18946.1"/>
    <property type="molecule type" value="Genomic_DNA"/>
</dbReference>
<dbReference type="PANTHER" id="PTHR11092:SF0">
    <property type="entry name" value="EPIMERASE FAMILY PROTEIN SDR39U1"/>
    <property type="match status" value="1"/>
</dbReference>
<evidence type="ECO:0000256" key="1">
    <source>
        <dbReference type="ARBA" id="ARBA00009353"/>
    </source>
</evidence>
<gene>
    <name evidence="4" type="ORF">FB472_0477</name>
</gene>
<evidence type="ECO:0000259" key="3">
    <source>
        <dbReference type="Pfam" id="PF08338"/>
    </source>
</evidence>
<dbReference type="PANTHER" id="PTHR11092">
    <property type="entry name" value="SUGAR NUCLEOTIDE EPIMERASE RELATED"/>
    <property type="match status" value="1"/>
</dbReference>
<comment type="similarity">
    <text evidence="1">Belongs to the NAD(P)-dependent epimerase/dehydratase family. SDR39U1 subfamily.</text>
</comment>
<dbReference type="AlphaFoldDB" id="A0A8H2K920"/>
<dbReference type="SUPFAM" id="SSF51735">
    <property type="entry name" value="NAD(P)-binding Rossmann-fold domains"/>
    <property type="match status" value="1"/>
</dbReference>
<reference evidence="4 5" key="1">
    <citation type="submission" date="2019-06" db="EMBL/GenBank/DDBJ databases">
        <title>Sequencing the genomes of 1000 actinobacteria strains.</title>
        <authorList>
            <person name="Klenk H.-P."/>
        </authorList>
    </citation>
    <scope>NUCLEOTIDE SEQUENCE [LARGE SCALE GENOMIC DNA]</scope>
    <source>
        <strain evidence="4 5">DSM 21947</strain>
    </source>
</reference>
<keyword evidence="5" id="KW-1185">Reference proteome</keyword>
<dbReference type="InterPro" id="IPR010099">
    <property type="entry name" value="SDR39U1"/>
</dbReference>
<dbReference type="Pfam" id="PF01370">
    <property type="entry name" value="Epimerase"/>
    <property type="match status" value="1"/>
</dbReference>
<dbReference type="Proteomes" id="UP000316560">
    <property type="component" value="Unassembled WGS sequence"/>
</dbReference>
<sequence length="299" mass="32029">MAESPTTRVLVSGASGYIGTELVSQLEAEGYEVLRLVRRSPTATNEYEWDPQAGTIDERAIELADVVINLAGASTGKLPWTASYKREILRSRVDGTRTIAEAIRRAAAPPSVFLSGSAVGFFGSRPGEVLTDASTKGTGFLSDVVDAWEKAAQLTPAGTRLVMFRTGIVVGEGGAFIPLNLLTRFGLGSRLGSGGQYWPWISLHDEAAAIIHLLRSDFHGAVSLVGPTPATAKTVTKTLAQLMGKPHWFAVPSFALRMLGDAGKDLILVDENVQPRTLLDTGFSFTHTTIEQAIDEFVD</sequence>
<dbReference type="Pfam" id="PF08338">
    <property type="entry name" value="DUF1731"/>
    <property type="match status" value="1"/>
</dbReference>
<dbReference type="Gene3D" id="3.40.50.720">
    <property type="entry name" value="NAD(P)-binding Rossmann-like Domain"/>
    <property type="match status" value="1"/>
</dbReference>
<evidence type="ECO:0008006" key="6">
    <source>
        <dbReference type="Google" id="ProtNLM"/>
    </source>
</evidence>
<dbReference type="OrthoDB" id="9801773at2"/>
<dbReference type="InterPro" id="IPR001509">
    <property type="entry name" value="Epimerase_deHydtase"/>
</dbReference>
<feature type="domain" description="NAD-dependent epimerase/dehydratase" evidence="2">
    <location>
        <begin position="9"/>
        <end position="216"/>
    </location>
</feature>
<evidence type="ECO:0000259" key="2">
    <source>
        <dbReference type="Pfam" id="PF01370"/>
    </source>
</evidence>
<dbReference type="InterPro" id="IPR013549">
    <property type="entry name" value="DUF1731"/>
</dbReference>
<evidence type="ECO:0000313" key="4">
    <source>
        <dbReference type="EMBL" id="TQO18946.1"/>
    </source>
</evidence>
<accession>A0A8H2K920</accession>
<comment type="caution">
    <text evidence="4">The sequence shown here is derived from an EMBL/GenBank/DDBJ whole genome shotgun (WGS) entry which is preliminary data.</text>
</comment>
<dbReference type="InterPro" id="IPR036291">
    <property type="entry name" value="NAD(P)-bd_dom_sf"/>
</dbReference>
<protein>
    <recommendedName>
        <fullName evidence="6">TIGR01777 family protein</fullName>
    </recommendedName>
</protein>
<proteinExistence type="inferred from homology"/>
<organism evidence="4 5">
    <name type="scientific">Rhodoglobus vestalii</name>
    <dbReference type="NCBI Taxonomy" id="193384"/>
    <lineage>
        <taxon>Bacteria</taxon>
        <taxon>Bacillati</taxon>
        <taxon>Actinomycetota</taxon>
        <taxon>Actinomycetes</taxon>
        <taxon>Micrococcales</taxon>
        <taxon>Microbacteriaceae</taxon>
        <taxon>Rhodoglobus</taxon>
    </lineage>
</organism>
<dbReference type="RefSeq" id="WP_141989483.1">
    <property type="nucleotide sequence ID" value="NZ_VFRA01000001.1"/>
</dbReference>
<dbReference type="NCBIfam" id="TIGR01777">
    <property type="entry name" value="yfcH"/>
    <property type="match status" value="1"/>
</dbReference>
<feature type="domain" description="DUF1731" evidence="3">
    <location>
        <begin position="251"/>
        <end position="295"/>
    </location>
</feature>